<keyword evidence="4" id="KW-0238">DNA-binding</keyword>
<dbReference type="InterPro" id="IPR004839">
    <property type="entry name" value="Aminotransferase_I/II_large"/>
</dbReference>
<dbReference type="InterPro" id="IPR015424">
    <property type="entry name" value="PyrdxlP-dep_Trfase"/>
</dbReference>
<evidence type="ECO:0000313" key="7">
    <source>
        <dbReference type="EMBL" id="AGK97837.1"/>
    </source>
</evidence>
<dbReference type="GO" id="GO:0003700">
    <property type="term" value="F:DNA-binding transcription factor activity"/>
    <property type="evidence" value="ECO:0007669"/>
    <property type="project" value="InterPro"/>
</dbReference>
<comment type="similarity">
    <text evidence="1">In the C-terminal section; belongs to the class-I pyridoxal-phosphate-dependent aminotransferase family.</text>
</comment>
<evidence type="ECO:0000256" key="2">
    <source>
        <dbReference type="ARBA" id="ARBA00022898"/>
    </source>
</evidence>
<evidence type="ECO:0000256" key="1">
    <source>
        <dbReference type="ARBA" id="ARBA00005384"/>
    </source>
</evidence>
<organism evidence="7 8">
    <name type="scientific">Clostridium pasteurianum BC1</name>
    <dbReference type="NCBI Taxonomy" id="86416"/>
    <lineage>
        <taxon>Bacteria</taxon>
        <taxon>Bacillati</taxon>
        <taxon>Bacillota</taxon>
        <taxon>Clostridia</taxon>
        <taxon>Eubacteriales</taxon>
        <taxon>Clostridiaceae</taxon>
        <taxon>Clostridium</taxon>
    </lineage>
</organism>
<sequence length="474" mass="55155">MILKIYAVNFNEEMPKYMQITRHIKKLIDSGKIRDGEKLPPIRKLSLFLSVNNDTIVNSYKKLQSEGYAVQKIGSGTYAKKKDENRKLKRDYAETFKRISGEDLNNYIDFAGETSCNVFFSINNFKEVINEVIDRDGVNALIYQETLGFEGLRKNINKYFWNNKLAIEDILIVSGAQQGIDIVSKAIINVNDNVIVEKPTYNGALFVFKWRGANILEADMTEDGIDLENFKDILKKNRIKCFYTMSYFQNPTGMTYSLEKKKEILKLAEKHDFYIVEDDYLSELIYDSNIKYESFKSLDVNDRVIYIKSFSKIFLPGIRLGYLISPEEIKEQVENSKVNTDISTSSLMQRALDLYIKNGYWKEYINKLKCMYLKRYTYMEECIKDILGNKVTFNSPGGGFNFYIKINSNISINSDKLFYRCKRQKVLISPGVLFYRDRDDGLKYFRLGYSQTEESKIKRGIEIIDKILSAAEIK</sequence>
<keyword evidence="7" id="KW-0032">Aminotransferase</keyword>
<dbReference type="SMART" id="SM00345">
    <property type="entry name" value="HTH_GNTR"/>
    <property type="match status" value="1"/>
</dbReference>
<dbReference type="eggNOG" id="COG1167">
    <property type="taxonomic scope" value="Bacteria"/>
</dbReference>
<dbReference type="AlphaFoldDB" id="R4K3X6"/>
<evidence type="ECO:0000256" key="3">
    <source>
        <dbReference type="ARBA" id="ARBA00023015"/>
    </source>
</evidence>
<dbReference type="Pfam" id="PF00392">
    <property type="entry name" value="GntR"/>
    <property type="match status" value="1"/>
</dbReference>
<dbReference type="SUPFAM" id="SSF46785">
    <property type="entry name" value="Winged helix' DNA-binding domain"/>
    <property type="match status" value="1"/>
</dbReference>
<dbReference type="CDD" id="cd07377">
    <property type="entry name" value="WHTH_GntR"/>
    <property type="match status" value="1"/>
</dbReference>
<dbReference type="PROSITE" id="PS50949">
    <property type="entry name" value="HTH_GNTR"/>
    <property type="match status" value="1"/>
</dbReference>
<dbReference type="EMBL" id="CP003261">
    <property type="protein sequence ID" value="AGK97837.1"/>
    <property type="molecule type" value="Genomic_DNA"/>
</dbReference>
<dbReference type="InterPro" id="IPR036390">
    <property type="entry name" value="WH_DNA-bd_sf"/>
</dbReference>
<dbReference type="InterPro" id="IPR036388">
    <property type="entry name" value="WH-like_DNA-bd_sf"/>
</dbReference>
<dbReference type="PANTHER" id="PTHR46577">
    <property type="entry name" value="HTH-TYPE TRANSCRIPTIONAL REGULATORY PROTEIN GABR"/>
    <property type="match status" value="1"/>
</dbReference>
<feature type="domain" description="HTH gntR-type" evidence="6">
    <location>
        <begin position="14"/>
        <end position="82"/>
    </location>
</feature>
<dbReference type="GO" id="GO:0003677">
    <property type="term" value="F:DNA binding"/>
    <property type="evidence" value="ECO:0007669"/>
    <property type="project" value="UniProtKB-KW"/>
</dbReference>
<accession>R4K3X6</accession>
<gene>
    <name evidence="7" type="ORF">Clopa_3009</name>
</gene>
<dbReference type="InterPro" id="IPR015421">
    <property type="entry name" value="PyrdxlP-dep_Trfase_major"/>
</dbReference>
<dbReference type="Gene3D" id="3.90.1150.10">
    <property type="entry name" value="Aspartate Aminotransferase, domain 1"/>
    <property type="match status" value="1"/>
</dbReference>
<dbReference type="Gene3D" id="1.10.10.10">
    <property type="entry name" value="Winged helix-like DNA-binding domain superfamily/Winged helix DNA-binding domain"/>
    <property type="match status" value="1"/>
</dbReference>
<dbReference type="STRING" id="86416.Clopa_3009"/>
<evidence type="ECO:0000256" key="5">
    <source>
        <dbReference type="ARBA" id="ARBA00023163"/>
    </source>
</evidence>
<protein>
    <submittedName>
        <fullName evidence="7">Transcriptional regulator with HTH domain and aminotransferase domain</fullName>
    </submittedName>
</protein>
<dbReference type="InterPro" id="IPR051446">
    <property type="entry name" value="HTH_trans_reg/aminotransferase"/>
</dbReference>
<keyword evidence="5" id="KW-0804">Transcription</keyword>
<dbReference type="SUPFAM" id="SSF53383">
    <property type="entry name" value="PLP-dependent transferases"/>
    <property type="match status" value="1"/>
</dbReference>
<evidence type="ECO:0000256" key="4">
    <source>
        <dbReference type="ARBA" id="ARBA00023125"/>
    </source>
</evidence>
<evidence type="ECO:0000313" key="8">
    <source>
        <dbReference type="Proteomes" id="UP000013523"/>
    </source>
</evidence>
<dbReference type="PATRIC" id="fig|86416.3.peg.2996"/>
<keyword evidence="7" id="KW-0808">Transferase</keyword>
<keyword evidence="2" id="KW-0663">Pyridoxal phosphate</keyword>
<dbReference type="Pfam" id="PF00155">
    <property type="entry name" value="Aminotran_1_2"/>
    <property type="match status" value="1"/>
</dbReference>
<dbReference type="GO" id="GO:0008483">
    <property type="term" value="F:transaminase activity"/>
    <property type="evidence" value="ECO:0007669"/>
    <property type="project" value="UniProtKB-KW"/>
</dbReference>
<keyword evidence="8" id="KW-1185">Reference proteome</keyword>
<dbReference type="HOGENOM" id="CLU_017584_0_0_9"/>
<keyword evidence="3" id="KW-0805">Transcription regulation</keyword>
<dbReference type="Proteomes" id="UP000013523">
    <property type="component" value="Chromosome"/>
</dbReference>
<dbReference type="KEGG" id="cpas:Clopa_3009"/>
<proteinExistence type="inferred from homology"/>
<dbReference type="Gene3D" id="3.40.640.10">
    <property type="entry name" value="Type I PLP-dependent aspartate aminotransferase-like (Major domain)"/>
    <property type="match status" value="1"/>
</dbReference>
<evidence type="ECO:0000259" key="6">
    <source>
        <dbReference type="PROSITE" id="PS50949"/>
    </source>
</evidence>
<dbReference type="CDD" id="cd00609">
    <property type="entry name" value="AAT_like"/>
    <property type="match status" value="1"/>
</dbReference>
<dbReference type="InterPro" id="IPR015422">
    <property type="entry name" value="PyrdxlP-dep_Trfase_small"/>
</dbReference>
<name>R4K3X6_CLOPA</name>
<dbReference type="PANTHER" id="PTHR46577:SF1">
    <property type="entry name" value="HTH-TYPE TRANSCRIPTIONAL REGULATORY PROTEIN GABR"/>
    <property type="match status" value="1"/>
</dbReference>
<dbReference type="GO" id="GO:0030170">
    <property type="term" value="F:pyridoxal phosphate binding"/>
    <property type="evidence" value="ECO:0007669"/>
    <property type="project" value="InterPro"/>
</dbReference>
<dbReference type="InterPro" id="IPR000524">
    <property type="entry name" value="Tscrpt_reg_HTH_GntR"/>
</dbReference>
<reference evidence="7 8" key="1">
    <citation type="submission" date="2012-01" db="EMBL/GenBank/DDBJ databases">
        <title>Complete sequence of chromosome of Clostridium pasteurianum BC1.</title>
        <authorList>
            <consortium name="US DOE Joint Genome Institute"/>
            <person name="Lucas S."/>
            <person name="Han J."/>
            <person name="Lapidus A."/>
            <person name="Cheng J.-F."/>
            <person name="Goodwin L."/>
            <person name="Pitluck S."/>
            <person name="Peters L."/>
            <person name="Mikhailova N."/>
            <person name="Teshima H."/>
            <person name="Detter J.C."/>
            <person name="Han C."/>
            <person name="Tapia R."/>
            <person name="Land M."/>
            <person name="Hauser L."/>
            <person name="Kyrpides N."/>
            <person name="Ivanova N."/>
            <person name="Pagani I."/>
            <person name="Dunn J."/>
            <person name="Taghavi S."/>
            <person name="Francis A."/>
            <person name="van der Lelie D."/>
            <person name="Woyke T."/>
        </authorList>
    </citation>
    <scope>NUCLEOTIDE SEQUENCE [LARGE SCALE GENOMIC DNA]</scope>
    <source>
        <strain evidence="7 8">BC1</strain>
    </source>
</reference>